<evidence type="ECO:0000256" key="3">
    <source>
        <dbReference type="ARBA" id="ARBA00023125"/>
    </source>
</evidence>
<dbReference type="Pfam" id="PF13191">
    <property type="entry name" value="AAA_16"/>
    <property type="match status" value="1"/>
</dbReference>
<feature type="DNA-binding region" description="OmpR/PhoB-type" evidence="5">
    <location>
        <begin position="1"/>
        <end position="89"/>
    </location>
</feature>
<protein>
    <submittedName>
        <fullName evidence="7">DNA-binding SARP family transcriptional activator</fullName>
    </submittedName>
</protein>
<sequence>MEVHHDGASVDLGGPRQRAVLARLLAAGGGIVSSGTLIDDLYGDAPPPSALQTLQSYVSNLRRVIEPHRPPRAQPRLLIGRAPGYLLAAADVDAIRFTDLVNRSESRSTAEALASLDEALRLCRGTPYGEFSDEIWAVTEVNRLRELRLVAIERRAQTLLDLGRPQALIPDLEVETAANPLRERLWCLLALGLYRTGRQADALAVLRHAGKVLVDQLGLNPGPELRALEADILRQVEALSPITVAQVDLTPAAHPLRGREEQFAKLAALPVHGGLSLATVSGEAGIGKTCLLEAFGDRCADLGHLVLWGRCHDTQGTPALWPWSQVLGALDQCHPAPDRRAMAGLLDDERPTGSTDAALLRRNQAIAQWLAAAAADRPLVIILDDLQWADPASLELLRDVITLLRGRADAVPLTLVTALRDTAFPNESAHDALGRLARYDLLRIRLTGLGSDAVRAVARDMGADMDEEASRRLTDQTGGNPFFVRETARLMVQGHTPDTVPMAVAELVRQRLAGLGPQAGEVLGVAAVIGRDFDPAVVAEVAQAEAYHLLDQAVQAGLLVPRATRMAFAHDLVREALVRDILPLRRAAIHREVMTALSARPGTDVAVIAHHAVQAGPAAYGEAVRWASAAAEEAGLRLAYEEAATWWNLAIKAHDSSAGDPDKHVELLLRQVHALLEAGDAIGARRVRAEAVRAAGRAETDPELTARALTALGAPALWTLRDPYEAVELRLVHRFEIALHELPGADSPLRARLLGGLAQEFYDGSDDPRGHVLSARAVAMARRLDDPLLLMQMLNARHLSLPQPLHVPELLKITDEIHELAVRSRMPGFELLAQMMYTHNRLELADLPGADRAAARCEALLERLSLPWPRFQHTLWQANRLALAGRFHDAGALHDQAGRHAERIGVWHARKAVAMGRIAMRCAQGTMAEAGPLVDAIAGVHPTMEHDARILHLCARGDLTEAQALAARGWTAPPFDWSWLSMTCLQGAAQARVGDLTACRETYARLLPYRGRISALSAVVCMGPVEWYLTLLAVAMGDRDATGRHLAGLMRLAERNGLTWWRDRAEAGQQMLRRLSAGASYQLSKC</sequence>
<dbReference type="EMBL" id="JAUSRB010000002">
    <property type="protein sequence ID" value="MDP9867997.1"/>
    <property type="molecule type" value="Genomic_DNA"/>
</dbReference>
<evidence type="ECO:0000256" key="2">
    <source>
        <dbReference type="ARBA" id="ARBA00023015"/>
    </source>
</evidence>
<evidence type="ECO:0000256" key="5">
    <source>
        <dbReference type="PROSITE-ProRule" id="PRU01091"/>
    </source>
</evidence>
<dbReference type="PANTHER" id="PTHR35807">
    <property type="entry name" value="TRANSCRIPTIONAL REGULATOR REDD-RELATED"/>
    <property type="match status" value="1"/>
</dbReference>
<dbReference type="InterPro" id="IPR001867">
    <property type="entry name" value="OmpR/PhoB-type_DNA-bd"/>
</dbReference>
<evidence type="ECO:0000256" key="1">
    <source>
        <dbReference type="ARBA" id="ARBA00005820"/>
    </source>
</evidence>
<dbReference type="PANTHER" id="PTHR35807:SF1">
    <property type="entry name" value="TRANSCRIPTIONAL REGULATOR REDD"/>
    <property type="match status" value="1"/>
</dbReference>
<dbReference type="SUPFAM" id="SSF46894">
    <property type="entry name" value="C-terminal effector domain of the bipartite response regulators"/>
    <property type="match status" value="1"/>
</dbReference>
<accession>A0ABT9RGL6</accession>
<organism evidence="7 8">
    <name type="scientific">Streptosporangium brasiliense</name>
    <dbReference type="NCBI Taxonomy" id="47480"/>
    <lineage>
        <taxon>Bacteria</taxon>
        <taxon>Bacillati</taxon>
        <taxon>Actinomycetota</taxon>
        <taxon>Actinomycetes</taxon>
        <taxon>Streptosporangiales</taxon>
        <taxon>Streptosporangiaceae</taxon>
        <taxon>Streptosporangium</taxon>
    </lineage>
</organism>
<dbReference type="SUPFAM" id="SSF52540">
    <property type="entry name" value="P-loop containing nucleoside triphosphate hydrolases"/>
    <property type="match status" value="1"/>
</dbReference>
<dbReference type="Proteomes" id="UP001230426">
    <property type="component" value="Unassembled WGS sequence"/>
</dbReference>
<dbReference type="InterPro" id="IPR051677">
    <property type="entry name" value="AfsR-DnrI-RedD_regulator"/>
</dbReference>
<dbReference type="RefSeq" id="WP_306870289.1">
    <property type="nucleotide sequence ID" value="NZ_JAUSRB010000002.1"/>
</dbReference>
<dbReference type="InterPro" id="IPR011990">
    <property type="entry name" value="TPR-like_helical_dom_sf"/>
</dbReference>
<dbReference type="CDD" id="cd15831">
    <property type="entry name" value="BTAD"/>
    <property type="match status" value="1"/>
</dbReference>
<proteinExistence type="inferred from homology"/>
<dbReference type="SUPFAM" id="SSF48452">
    <property type="entry name" value="TPR-like"/>
    <property type="match status" value="1"/>
</dbReference>
<comment type="similarity">
    <text evidence="1">Belongs to the AfsR/DnrI/RedD regulatory family.</text>
</comment>
<comment type="caution">
    <text evidence="7">The sequence shown here is derived from an EMBL/GenBank/DDBJ whole genome shotgun (WGS) entry which is preliminary data.</text>
</comment>
<name>A0ABT9RGL6_9ACTN</name>
<evidence type="ECO:0000313" key="8">
    <source>
        <dbReference type="Proteomes" id="UP001230426"/>
    </source>
</evidence>
<evidence type="ECO:0000313" key="7">
    <source>
        <dbReference type="EMBL" id="MDP9867997.1"/>
    </source>
</evidence>
<keyword evidence="4" id="KW-0804">Transcription</keyword>
<dbReference type="Gene3D" id="1.25.40.10">
    <property type="entry name" value="Tetratricopeptide repeat domain"/>
    <property type="match status" value="1"/>
</dbReference>
<dbReference type="Gene3D" id="1.10.10.10">
    <property type="entry name" value="Winged helix-like DNA-binding domain superfamily/Winged helix DNA-binding domain"/>
    <property type="match status" value="1"/>
</dbReference>
<dbReference type="GO" id="GO:0003677">
    <property type="term" value="F:DNA binding"/>
    <property type="evidence" value="ECO:0007669"/>
    <property type="project" value="UniProtKB-KW"/>
</dbReference>
<dbReference type="InterPro" id="IPR016032">
    <property type="entry name" value="Sig_transdc_resp-reg_C-effctor"/>
</dbReference>
<dbReference type="InterPro" id="IPR005158">
    <property type="entry name" value="BTAD"/>
</dbReference>
<dbReference type="SMART" id="SM00862">
    <property type="entry name" value="Trans_reg_C"/>
    <property type="match status" value="1"/>
</dbReference>
<evidence type="ECO:0000259" key="6">
    <source>
        <dbReference type="PROSITE" id="PS51755"/>
    </source>
</evidence>
<keyword evidence="8" id="KW-1185">Reference proteome</keyword>
<dbReference type="SMART" id="SM01043">
    <property type="entry name" value="BTAD"/>
    <property type="match status" value="1"/>
</dbReference>
<reference evidence="7 8" key="1">
    <citation type="submission" date="2023-07" db="EMBL/GenBank/DDBJ databases">
        <title>Sequencing the genomes of 1000 actinobacteria strains.</title>
        <authorList>
            <person name="Klenk H.-P."/>
        </authorList>
    </citation>
    <scope>NUCLEOTIDE SEQUENCE [LARGE SCALE GENOMIC DNA]</scope>
    <source>
        <strain evidence="7 8">DSM 44109</strain>
    </source>
</reference>
<gene>
    <name evidence="7" type="ORF">J2S55_007263</name>
</gene>
<dbReference type="Pfam" id="PF00486">
    <property type="entry name" value="Trans_reg_C"/>
    <property type="match status" value="1"/>
</dbReference>
<feature type="domain" description="OmpR/PhoB-type" evidence="6">
    <location>
        <begin position="1"/>
        <end position="89"/>
    </location>
</feature>
<keyword evidence="3 5" id="KW-0238">DNA-binding</keyword>
<evidence type="ECO:0000256" key="4">
    <source>
        <dbReference type="ARBA" id="ARBA00023163"/>
    </source>
</evidence>
<dbReference type="InterPro" id="IPR041664">
    <property type="entry name" value="AAA_16"/>
</dbReference>
<keyword evidence="2" id="KW-0805">Transcription regulation</keyword>
<dbReference type="InterPro" id="IPR036388">
    <property type="entry name" value="WH-like_DNA-bd_sf"/>
</dbReference>
<dbReference type="InterPro" id="IPR027417">
    <property type="entry name" value="P-loop_NTPase"/>
</dbReference>
<dbReference type="Pfam" id="PF03704">
    <property type="entry name" value="BTAD"/>
    <property type="match status" value="1"/>
</dbReference>
<dbReference type="PROSITE" id="PS51755">
    <property type="entry name" value="OMPR_PHOB"/>
    <property type="match status" value="1"/>
</dbReference>